<organism evidence="9 10">
    <name type="scientific">Bacillus methanolicus PB1</name>
    <dbReference type="NCBI Taxonomy" id="997296"/>
    <lineage>
        <taxon>Bacteria</taxon>
        <taxon>Bacillati</taxon>
        <taxon>Bacillota</taxon>
        <taxon>Bacilli</taxon>
        <taxon>Bacillales</taxon>
        <taxon>Bacillaceae</taxon>
        <taxon>Bacillus</taxon>
    </lineage>
</organism>
<proteinExistence type="inferred from homology"/>
<accession>I3E087</accession>
<name>I3E087_BACMT</name>
<dbReference type="GO" id="GO:0106300">
    <property type="term" value="P:protein-DNA covalent cross-linking repair"/>
    <property type="evidence" value="ECO:0007669"/>
    <property type="project" value="InterPro"/>
</dbReference>
<dbReference type="InterPro" id="IPR003738">
    <property type="entry name" value="SRAP"/>
</dbReference>
<evidence type="ECO:0000256" key="4">
    <source>
        <dbReference type="ARBA" id="ARBA00022801"/>
    </source>
</evidence>
<dbReference type="GO" id="GO:0006508">
    <property type="term" value="P:proteolysis"/>
    <property type="evidence" value="ECO:0007669"/>
    <property type="project" value="UniProtKB-KW"/>
</dbReference>
<dbReference type="GO" id="GO:0003697">
    <property type="term" value="F:single-stranded DNA binding"/>
    <property type="evidence" value="ECO:0007669"/>
    <property type="project" value="InterPro"/>
</dbReference>
<dbReference type="PANTHER" id="PTHR13604:SF0">
    <property type="entry name" value="ABASIC SITE PROCESSING PROTEIN HMCES"/>
    <property type="match status" value="1"/>
</dbReference>
<evidence type="ECO:0000313" key="10">
    <source>
        <dbReference type="Proteomes" id="UP000010523"/>
    </source>
</evidence>
<evidence type="ECO:0000313" key="9">
    <source>
        <dbReference type="EMBL" id="EIJ79908.1"/>
    </source>
</evidence>
<dbReference type="PANTHER" id="PTHR13604">
    <property type="entry name" value="DC12-RELATED"/>
    <property type="match status" value="1"/>
</dbReference>
<keyword evidence="6" id="KW-0238">DNA-binding</keyword>
<evidence type="ECO:0000256" key="6">
    <source>
        <dbReference type="ARBA" id="ARBA00023125"/>
    </source>
</evidence>
<evidence type="ECO:0000256" key="5">
    <source>
        <dbReference type="ARBA" id="ARBA00023124"/>
    </source>
</evidence>
<dbReference type="Proteomes" id="UP000010523">
    <property type="component" value="Unassembled WGS sequence"/>
</dbReference>
<comment type="caution">
    <text evidence="9">The sequence shown here is derived from an EMBL/GenBank/DDBJ whole genome shotgun (WGS) entry which is preliminary data.</text>
</comment>
<dbReference type="SUPFAM" id="SSF143081">
    <property type="entry name" value="BB1717-like"/>
    <property type="match status" value="1"/>
</dbReference>
<dbReference type="RefSeq" id="WP_003351305.1">
    <property type="nucleotide sequence ID" value="NZ_AFEU01000002.1"/>
</dbReference>
<dbReference type="Pfam" id="PF02586">
    <property type="entry name" value="SRAP"/>
    <property type="match status" value="1"/>
</dbReference>
<dbReference type="Gene3D" id="3.90.1680.10">
    <property type="entry name" value="SOS response associated peptidase-like"/>
    <property type="match status" value="1"/>
</dbReference>
<dbReference type="AlphaFoldDB" id="I3E087"/>
<dbReference type="EC" id="3.4.-.-" evidence="8"/>
<dbReference type="GO" id="GO:0016829">
    <property type="term" value="F:lyase activity"/>
    <property type="evidence" value="ECO:0007669"/>
    <property type="project" value="UniProtKB-KW"/>
</dbReference>
<gene>
    <name evidence="9" type="ORF">PB1_06072</name>
</gene>
<evidence type="ECO:0000256" key="7">
    <source>
        <dbReference type="ARBA" id="ARBA00023239"/>
    </source>
</evidence>
<sequence>MCGRFSLAEDIHRLQMQFQFEYEGEFFPRYNIAPNQNILTVIQGNKGRVGKQLRWGLIPFWAKDEKIGYKLINARAETLDEKASFKHSLKKRRCLILADGFYEWKKDGKTKQPYRFVLKNREPFAFAGLWDRWEKGNEIIYSCTIITTRPNELTEKVHDRMPVILTRENQNAWLDRTIEDTEYLKSLLVPYDAEEMETYEVSTLINSPKNETKEVIVPLN</sequence>
<dbReference type="InterPro" id="IPR036590">
    <property type="entry name" value="SRAP-like"/>
</dbReference>
<keyword evidence="4 8" id="KW-0378">Hydrolase</keyword>
<comment type="similarity">
    <text evidence="1 8">Belongs to the SOS response-associated peptidase family.</text>
</comment>
<keyword evidence="10" id="KW-1185">Reference proteome</keyword>
<dbReference type="EMBL" id="AFEU01000002">
    <property type="protein sequence ID" value="EIJ79908.1"/>
    <property type="molecule type" value="Genomic_DNA"/>
</dbReference>
<reference evidence="9 10" key="1">
    <citation type="journal article" date="2012" name="Appl. Environ. Microbiol.">
        <title>Genome Sequence of Thermotolerant Bacillus methanolicus: Features and Regulation Related to Methylotrophy and Production of L-Lysine and L-Glutamate from Methanol.</title>
        <authorList>
            <person name="Heggeset T.M."/>
            <person name="Krog A."/>
            <person name="Balzer S."/>
            <person name="Wentzel A."/>
            <person name="Ellingsen T.E."/>
            <person name="Brautaset T."/>
        </authorList>
    </citation>
    <scope>NUCLEOTIDE SEQUENCE [LARGE SCALE GENOMIC DNA]</scope>
    <source>
        <strain evidence="9 10">PB1</strain>
    </source>
</reference>
<evidence type="ECO:0000256" key="2">
    <source>
        <dbReference type="ARBA" id="ARBA00022670"/>
    </source>
</evidence>
<dbReference type="GO" id="GO:0008233">
    <property type="term" value="F:peptidase activity"/>
    <property type="evidence" value="ECO:0007669"/>
    <property type="project" value="UniProtKB-KW"/>
</dbReference>
<dbReference type="PATRIC" id="fig|997296.3.peg.1295"/>
<dbReference type="STRING" id="997296.PB1_06072"/>
<keyword evidence="7" id="KW-0456">Lyase</keyword>
<dbReference type="OrthoDB" id="9782620at2"/>
<evidence type="ECO:0000256" key="3">
    <source>
        <dbReference type="ARBA" id="ARBA00022763"/>
    </source>
</evidence>
<keyword evidence="3" id="KW-0227">DNA damage</keyword>
<dbReference type="eggNOG" id="COG2135">
    <property type="taxonomic scope" value="Bacteria"/>
</dbReference>
<evidence type="ECO:0000256" key="8">
    <source>
        <dbReference type="RuleBase" id="RU364100"/>
    </source>
</evidence>
<keyword evidence="2 8" id="KW-0645">Protease</keyword>
<evidence type="ECO:0000256" key="1">
    <source>
        <dbReference type="ARBA" id="ARBA00008136"/>
    </source>
</evidence>
<protein>
    <recommendedName>
        <fullName evidence="8">Abasic site processing protein</fullName>
        <ecNumber evidence="8">3.4.-.-</ecNumber>
    </recommendedName>
</protein>
<keyword evidence="5" id="KW-0190">Covalent protein-DNA linkage</keyword>